<keyword evidence="2" id="KW-1185">Reference proteome</keyword>
<evidence type="ECO:0000313" key="2">
    <source>
        <dbReference type="Proteomes" id="UP000627446"/>
    </source>
</evidence>
<reference evidence="1" key="1">
    <citation type="submission" date="2020-08" db="EMBL/GenBank/DDBJ databases">
        <title>Novel species isolated from subtropical streams in China.</title>
        <authorList>
            <person name="Lu H."/>
        </authorList>
    </citation>
    <scope>NUCLEOTIDE SEQUENCE</scope>
    <source>
        <strain evidence="1">LX22W</strain>
    </source>
</reference>
<comment type="caution">
    <text evidence="1">The sequence shown here is derived from an EMBL/GenBank/DDBJ whole genome shotgun (WGS) entry which is preliminary data.</text>
</comment>
<dbReference type="Pfam" id="PF11161">
    <property type="entry name" value="DUF2944"/>
    <property type="match status" value="1"/>
</dbReference>
<proteinExistence type="predicted"/>
<evidence type="ECO:0000313" key="1">
    <source>
        <dbReference type="EMBL" id="MBC3880832.1"/>
    </source>
</evidence>
<name>A0A923KT17_9BURK</name>
<gene>
    <name evidence="1" type="ORF">H8K36_05550</name>
</gene>
<organism evidence="1 2">
    <name type="scientific">Undibacterium nitidum</name>
    <dbReference type="NCBI Taxonomy" id="2762298"/>
    <lineage>
        <taxon>Bacteria</taxon>
        <taxon>Pseudomonadati</taxon>
        <taxon>Pseudomonadota</taxon>
        <taxon>Betaproteobacteria</taxon>
        <taxon>Burkholderiales</taxon>
        <taxon>Oxalobacteraceae</taxon>
        <taxon>Undibacterium</taxon>
    </lineage>
</organism>
<accession>A0A923KT17</accession>
<dbReference type="Proteomes" id="UP000627446">
    <property type="component" value="Unassembled WGS sequence"/>
</dbReference>
<protein>
    <submittedName>
        <fullName evidence="1">DUF2946 family protein</fullName>
    </submittedName>
</protein>
<dbReference type="EMBL" id="JACOFZ010000001">
    <property type="protein sequence ID" value="MBC3880832.1"/>
    <property type="molecule type" value="Genomic_DNA"/>
</dbReference>
<sequence>MDDIVKAAMAKWPKVPHCYAWLALDARGNWRMRDERAQALNLAGDTIRNPALQQFINRNYGVDDEGRWYFQNGPQKVYVDLEATPYISQLLPNQVWRLHTGEILDTLEKAHLLQDGSMTIQNGEQLAQVDDRDLVDVIALLRLNSDSIPDDQLWQIIETGHCDGALALQWHNNLIPVQLTTLARLMQENGFQSKPR</sequence>
<dbReference type="InterPro" id="IPR021332">
    <property type="entry name" value="DUF2944"/>
</dbReference>
<dbReference type="RefSeq" id="WP_186914693.1">
    <property type="nucleotide sequence ID" value="NZ_JACOFZ010000001.1"/>
</dbReference>
<dbReference type="AlphaFoldDB" id="A0A923KT17"/>